<dbReference type="Proteomes" id="UP000694892">
    <property type="component" value="Unassembled WGS sequence"/>
</dbReference>
<dbReference type="AlphaFoldDB" id="A0A974BQD8"/>
<organism evidence="1">
    <name type="scientific">Xenopus laevis</name>
    <name type="common">African clawed frog</name>
    <dbReference type="NCBI Taxonomy" id="8355"/>
    <lineage>
        <taxon>Eukaryota</taxon>
        <taxon>Metazoa</taxon>
        <taxon>Chordata</taxon>
        <taxon>Craniata</taxon>
        <taxon>Vertebrata</taxon>
        <taxon>Euteleostomi</taxon>
        <taxon>Amphibia</taxon>
        <taxon>Batrachia</taxon>
        <taxon>Anura</taxon>
        <taxon>Pipoidea</taxon>
        <taxon>Pipidae</taxon>
        <taxon>Xenopodinae</taxon>
        <taxon>Xenopus</taxon>
        <taxon>Xenopus</taxon>
    </lineage>
</organism>
<name>A0A974BQD8_XENLA</name>
<evidence type="ECO:0000313" key="1">
    <source>
        <dbReference type="EMBL" id="OCT56167.1"/>
    </source>
</evidence>
<dbReference type="EMBL" id="KV467375">
    <property type="protein sequence ID" value="OCT56167.1"/>
    <property type="molecule type" value="Genomic_DNA"/>
</dbReference>
<sequence length="115" mass="12909">MMDRMTIGQRLNLSLMKSLCLCRGFPGGNNEETELYTASWCSWWPEGVKSNALSLVYLENSQSHVRRRKGKRVGPRSGLITATSINDPCVPQAYLTYIRSKIIQISITGLTTCTH</sequence>
<proteinExistence type="predicted"/>
<protein>
    <submittedName>
        <fullName evidence="1">Uncharacterized protein</fullName>
    </submittedName>
</protein>
<gene>
    <name evidence="1" type="ORF">XELAEV_18001110mg</name>
</gene>
<reference evidence="1" key="1">
    <citation type="submission" date="2016-05" db="EMBL/GenBank/DDBJ databases">
        <title>WGS assembly of Xenopus laevis.</title>
        <authorList>
            <person name="Session A."/>
            <person name="Uno Y."/>
            <person name="Kwon T."/>
            <person name="Chapman J."/>
            <person name="Toyoda A."/>
            <person name="Takahashi S."/>
            <person name="Fukui A."/>
            <person name="Hikosaka A."/>
            <person name="Putnam N."/>
            <person name="Stites J."/>
            <person name="Van Heeringen S."/>
            <person name="Quigley I."/>
            <person name="Heinz S."/>
            <person name="Hellsten U."/>
            <person name="Lyons J."/>
            <person name="Suzuki A."/>
            <person name="Kondo M."/>
            <person name="Ogino H."/>
            <person name="Ochi H."/>
            <person name="Bogdanovic O."/>
            <person name="Lister R."/>
            <person name="Georgiou G."/>
            <person name="Paranjpe S."/>
            <person name="Van Kruijsbergen I."/>
            <person name="Mozaffari S."/>
            <person name="Shu S."/>
            <person name="Schmutz J."/>
            <person name="Jenkins J."/>
            <person name="Grimwood J."/>
            <person name="Carlson J."/>
            <person name="Mitros T."/>
            <person name="Simakov O."/>
            <person name="Heald R."/>
            <person name="Miller K."/>
            <person name="Haudenschild C."/>
            <person name="Kuroki Y."/>
            <person name="Tanaka T."/>
            <person name="Michiue T."/>
            <person name="Watanabe M."/>
            <person name="Kinoshita T."/>
            <person name="Ohta Y."/>
            <person name="Mawaribuchi S."/>
            <person name="Suzuki Y."/>
            <person name="Haramoto Y."/>
            <person name="Yamamoto T."/>
            <person name="Takagi C."/>
            <person name="Kitzman J."/>
            <person name="Shendure J."/>
            <person name="Nakayama T."/>
            <person name="Izutsu Y."/>
            <person name="Robert J."/>
            <person name="Dichmann D."/>
            <person name="Flajnik M."/>
            <person name="Houston D."/>
            <person name="Marcotte E."/>
            <person name="Wallingford J."/>
            <person name="Ito Y."/>
            <person name="Asashima M."/>
            <person name="Ueno N."/>
            <person name="Matsuda Y."/>
            <person name="Jan Veenstra G."/>
            <person name="Fujiyama A."/>
            <person name="Harland R."/>
            <person name="Taira M."/>
            <person name="Rokhsar D.S."/>
        </authorList>
    </citation>
    <scope>NUCLEOTIDE SEQUENCE</scope>
    <source>
        <strain evidence="1">J</strain>
        <tissue evidence="1">Blood</tissue>
    </source>
</reference>
<accession>A0A974BQD8</accession>